<keyword evidence="1" id="KW-0732">Signal</keyword>
<evidence type="ECO:0000313" key="3">
    <source>
        <dbReference type="Proteomes" id="UP000724874"/>
    </source>
</evidence>
<dbReference type="EMBL" id="JADNYJ010000056">
    <property type="protein sequence ID" value="KAF8898013.1"/>
    <property type="molecule type" value="Genomic_DNA"/>
</dbReference>
<dbReference type="Proteomes" id="UP000724874">
    <property type="component" value="Unassembled WGS sequence"/>
</dbReference>
<dbReference type="AlphaFoldDB" id="A0A9P5NMV6"/>
<feature type="signal peptide" evidence="1">
    <location>
        <begin position="1"/>
        <end position="22"/>
    </location>
</feature>
<sequence>MLLSNLVFQNSFLAWVLRVSTAKTIVDGNKFQDKYRLGFPCCKLAQPSNPEAKLLQHRKLLWKNGHGNVLVNLRSRGNPLATPRGTLIYI</sequence>
<name>A0A9P5NMV6_GYMJU</name>
<protein>
    <submittedName>
        <fullName evidence="2">Uncharacterized protein</fullName>
    </submittedName>
</protein>
<proteinExistence type="predicted"/>
<feature type="chain" id="PRO_5040137770" evidence="1">
    <location>
        <begin position="23"/>
        <end position="90"/>
    </location>
</feature>
<comment type="caution">
    <text evidence="2">The sequence shown here is derived from an EMBL/GenBank/DDBJ whole genome shotgun (WGS) entry which is preliminary data.</text>
</comment>
<organism evidence="2 3">
    <name type="scientific">Gymnopilus junonius</name>
    <name type="common">Spectacular rustgill mushroom</name>
    <name type="synonym">Gymnopilus spectabilis subsp. junonius</name>
    <dbReference type="NCBI Taxonomy" id="109634"/>
    <lineage>
        <taxon>Eukaryota</taxon>
        <taxon>Fungi</taxon>
        <taxon>Dikarya</taxon>
        <taxon>Basidiomycota</taxon>
        <taxon>Agaricomycotina</taxon>
        <taxon>Agaricomycetes</taxon>
        <taxon>Agaricomycetidae</taxon>
        <taxon>Agaricales</taxon>
        <taxon>Agaricineae</taxon>
        <taxon>Hymenogastraceae</taxon>
        <taxon>Gymnopilus</taxon>
    </lineage>
</organism>
<keyword evidence="3" id="KW-1185">Reference proteome</keyword>
<accession>A0A9P5NMV6</accession>
<gene>
    <name evidence="2" type="ORF">CPB84DRAFT_1781142</name>
</gene>
<reference evidence="2" key="1">
    <citation type="submission" date="2020-11" db="EMBL/GenBank/DDBJ databases">
        <authorList>
            <consortium name="DOE Joint Genome Institute"/>
            <person name="Ahrendt S."/>
            <person name="Riley R."/>
            <person name="Andreopoulos W."/>
            <person name="LaButti K."/>
            <person name="Pangilinan J."/>
            <person name="Ruiz-duenas F.J."/>
            <person name="Barrasa J.M."/>
            <person name="Sanchez-Garcia M."/>
            <person name="Camarero S."/>
            <person name="Miyauchi S."/>
            <person name="Serrano A."/>
            <person name="Linde D."/>
            <person name="Babiker R."/>
            <person name="Drula E."/>
            <person name="Ayuso-Fernandez I."/>
            <person name="Pacheco R."/>
            <person name="Padilla G."/>
            <person name="Ferreira P."/>
            <person name="Barriuso J."/>
            <person name="Kellner H."/>
            <person name="Castanera R."/>
            <person name="Alfaro M."/>
            <person name="Ramirez L."/>
            <person name="Pisabarro A.G."/>
            <person name="Kuo A."/>
            <person name="Tritt A."/>
            <person name="Lipzen A."/>
            <person name="He G."/>
            <person name="Yan M."/>
            <person name="Ng V."/>
            <person name="Cullen D."/>
            <person name="Martin F."/>
            <person name="Rosso M.-N."/>
            <person name="Henrissat B."/>
            <person name="Hibbett D."/>
            <person name="Martinez A.T."/>
            <person name="Grigoriev I.V."/>
        </authorList>
    </citation>
    <scope>NUCLEOTIDE SEQUENCE</scope>
    <source>
        <strain evidence="2">AH 44721</strain>
    </source>
</reference>
<evidence type="ECO:0000256" key="1">
    <source>
        <dbReference type="SAM" id="SignalP"/>
    </source>
</evidence>
<evidence type="ECO:0000313" key="2">
    <source>
        <dbReference type="EMBL" id="KAF8898013.1"/>
    </source>
</evidence>